<comment type="caution">
    <text evidence="1">The sequence shown here is derived from an EMBL/GenBank/DDBJ whole genome shotgun (WGS) entry which is preliminary data.</text>
</comment>
<accession>A0AAD6N3X9</accession>
<organism evidence="1 2">
    <name type="scientific">Penicillium canescens</name>
    <dbReference type="NCBI Taxonomy" id="5083"/>
    <lineage>
        <taxon>Eukaryota</taxon>
        <taxon>Fungi</taxon>
        <taxon>Dikarya</taxon>
        <taxon>Ascomycota</taxon>
        <taxon>Pezizomycotina</taxon>
        <taxon>Eurotiomycetes</taxon>
        <taxon>Eurotiomycetidae</taxon>
        <taxon>Eurotiales</taxon>
        <taxon>Aspergillaceae</taxon>
        <taxon>Penicillium</taxon>
    </lineage>
</organism>
<name>A0AAD6N3X9_PENCN</name>
<reference evidence="1" key="2">
    <citation type="submission" date="2023-01" db="EMBL/GenBank/DDBJ databases">
        <authorList>
            <person name="Petersen C."/>
        </authorList>
    </citation>
    <scope>NUCLEOTIDE SEQUENCE</scope>
    <source>
        <strain evidence="1">IBT 15450</strain>
    </source>
</reference>
<dbReference type="Proteomes" id="UP001219568">
    <property type="component" value="Unassembled WGS sequence"/>
</dbReference>
<protein>
    <submittedName>
        <fullName evidence="1">Uncharacterized protein</fullName>
    </submittedName>
</protein>
<dbReference type="GO" id="GO:0001228">
    <property type="term" value="F:DNA-binding transcription activator activity, RNA polymerase II-specific"/>
    <property type="evidence" value="ECO:0007669"/>
    <property type="project" value="TreeGrafter"/>
</dbReference>
<evidence type="ECO:0000313" key="2">
    <source>
        <dbReference type="Proteomes" id="UP001219568"/>
    </source>
</evidence>
<reference evidence="1" key="1">
    <citation type="journal article" date="2023" name="IMA Fungus">
        <title>Comparative genomic study of the Penicillium genus elucidates a diverse pangenome and 15 lateral gene transfer events.</title>
        <authorList>
            <person name="Petersen C."/>
            <person name="Sorensen T."/>
            <person name="Nielsen M.R."/>
            <person name="Sondergaard T.E."/>
            <person name="Sorensen J.L."/>
            <person name="Fitzpatrick D.A."/>
            <person name="Frisvad J.C."/>
            <person name="Nielsen K.L."/>
        </authorList>
    </citation>
    <scope>NUCLEOTIDE SEQUENCE</scope>
    <source>
        <strain evidence="1">IBT 15450</strain>
    </source>
</reference>
<dbReference type="EMBL" id="JAQJZL010000015">
    <property type="protein sequence ID" value="KAJ6027522.1"/>
    <property type="molecule type" value="Genomic_DNA"/>
</dbReference>
<dbReference type="PANTHER" id="PTHR47784">
    <property type="entry name" value="STEROL UPTAKE CONTROL PROTEIN 2"/>
    <property type="match status" value="1"/>
</dbReference>
<dbReference type="AlphaFoldDB" id="A0AAD6N3X9"/>
<gene>
    <name evidence="1" type="ORF">N7460_012339</name>
</gene>
<dbReference type="InterPro" id="IPR021858">
    <property type="entry name" value="Fun_TF"/>
</dbReference>
<evidence type="ECO:0000313" key="1">
    <source>
        <dbReference type="EMBL" id="KAJ6027522.1"/>
    </source>
</evidence>
<dbReference type="Pfam" id="PF11951">
    <property type="entry name" value="Fungal_trans_2"/>
    <property type="match status" value="1"/>
</dbReference>
<sequence length="107" mass="11810">MHDLTLLQHYILHTSKELSLNPGKALIWGRVSPDIADKNAFLMHLLIALAGVDILTTQQPNEQMHANLDAAKLQTLVEHHQMGLQGLQEQLAAVKHTNAEVLFAGSM</sequence>
<dbReference type="PANTHER" id="PTHR47784:SF5">
    <property type="entry name" value="STEROL UPTAKE CONTROL PROTEIN 2"/>
    <property type="match status" value="1"/>
</dbReference>
<keyword evidence="2" id="KW-1185">Reference proteome</keyword>
<proteinExistence type="predicted"/>
<dbReference type="InterPro" id="IPR053157">
    <property type="entry name" value="Sterol_Uptake_Regulator"/>
</dbReference>